<evidence type="ECO:0000256" key="1">
    <source>
        <dbReference type="SAM" id="MobiDB-lite"/>
    </source>
</evidence>
<feature type="compositionally biased region" description="Polar residues" evidence="1">
    <location>
        <begin position="129"/>
        <end position="146"/>
    </location>
</feature>
<organism evidence="3 4">
    <name type="scientific">Carnegiea gigantea</name>
    <dbReference type="NCBI Taxonomy" id="171969"/>
    <lineage>
        <taxon>Eukaryota</taxon>
        <taxon>Viridiplantae</taxon>
        <taxon>Streptophyta</taxon>
        <taxon>Embryophyta</taxon>
        <taxon>Tracheophyta</taxon>
        <taxon>Spermatophyta</taxon>
        <taxon>Magnoliopsida</taxon>
        <taxon>eudicotyledons</taxon>
        <taxon>Gunneridae</taxon>
        <taxon>Pentapetalae</taxon>
        <taxon>Caryophyllales</taxon>
        <taxon>Cactineae</taxon>
        <taxon>Cactaceae</taxon>
        <taxon>Cactoideae</taxon>
        <taxon>Echinocereeae</taxon>
        <taxon>Carnegiea</taxon>
    </lineage>
</organism>
<reference evidence="3" key="1">
    <citation type="submission" date="2022-04" db="EMBL/GenBank/DDBJ databases">
        <title>Carnegiea gigantea Genome sequencing and assembly v2.</title>
        <authorList>
            <person name="Copetti D."/>
            <person name="Sanderson M.J."/>
            <person name="Burquez A."/>
            <person name="Wojciechowski M.F."/>
        </authorList>
    </citation>
    <scope>NUCLEOTIDE SEQUENCE</scope>
    <source>
        <strain evidence="3">SGP5-SGP5p</strain>
        <tissue evidence="3">Aerial part</tissue>
    </source>
</reference>
<dbReference type="AlphaFoldDB" id="A0A9Q1KIW3"/>
<evidence type="ECO:0000313" key="3">
    <source>
        <dbReference type="EMBL" id="KAJ8443664.1"/>
    </source>
</evidence>
<comment type="caution">
    <text evidence="3">The sequence shown here is derived from an EMBL/GenBank/DDBJ whole genome shotgun (WGS) entry which is preliminary data.</text>
</comment>
<keyword evidence="2" id="KW-1133">Transmembrane helix</keyword>
<feature type="compositionally biased region" description="Pro residues" evidence="1">
    <location>
        <begin position="152"/>
        <end position="162"/>
    </location>
</feature>
<feature type="compositionally biased region" description="Polar residues" evidence="1">
    <location>
        <begin position="200"/>
        <end position="212"/>
    </location>
</feature>
<proteinExistence type="predicted"/>
<dbReference type="EMBL" id="JAKOGI010000115">
    <property type="protein sequence ID" value="KAJ8443664.1"/>
    <property type="molecule type" value="Genomic_DNA"/>
</dbReference>
<keyword evidence="4" id="KW-1185">Reference proteome</keyword>
<evidence type="ECO:0000256" key="2">
    <source>
        <dbReference type="SAM" id="Phobius"/>
    </source>
</evidence>
<accession>A0A9Q1KIW3</accession>
<protein>
    <submittedName>
        <fullName evidence="3">Uncharacterized protein</fullName>
    </submittedName>
</protein>
<feature type="compositionally biased region" description="Basic residues" evidence="1">
    <location>
        <begin position="38"/>
        <end position="47"/>
    </location>
</feature>
<evidence type="ECO:0000313" key="4">
    <source>
        <dbReference type="Proteomes" id="UP001153076"/>
    </source>
</evidence>
<name>A0A9Q1KIW3_9CARY</name>
<dbReference type="Proteomes" id="UP001153076">
    <property type="component" value="Unassembled WGS sequence"/>
</dbReference>
<feature type="region of interest" description="Disordered" evidence="1">
    <location>
        <begin position="194"/>
        <end position="217"/>
    </location>
</feature>
<keyword evidence="2" id="KW-0472">Membrane</keyword>
<feature type="region of interest" description="Disordered" evidence="1">
    <location>
        <begin position="129"/>
        <end position="163"/>
    </location>
</feature>
<keyword evidence="2" id="KW-0812">Transmembrane</keyword>
<feature type="region of interest" description="Disordered" evidence="1">
    <location>
        <begin position="32"/>
        <end position="83"/>
    </location>
</feature>
<feature type="transmembrane region" description="Helical" evidence="2">
    <location>
        <begin position="557"/>
        <end position="579"/>
    </location>
</feature>
<sequence length="580" mass="64831">MSDLNLPQLSWSATLDGRRKLAIIAENTGTRRVDALRSSRRGRGGRSHRGDRGGRHSSPRSRGGGREGTHAIGINSSPTTEADTVEQPAIHGLTTEQVQRLMCLLEPSKGGNKKLIEHPVHHTANCGSQVWGSNPVQQFPAQTDDNSSFSPGPTPTPSPTPCSIPRIEVLAQRISDDGSAARGSDLQDTVIAPELGPESSFLSSPQPNNGTSEPRRSNEACDVQICKFGSVWCARVFVSNTVLIESIPSEHQKVMLQSTADNNAIRHHGTQISLLLFSSSIHHPLFYPSLAKFILAYLSDDDTKVYIMELGPRVKKESVYCVDNSDFLVYDVWAMLNIKSDYYNFCDAKGIYYVICQSWLRIKRLNLATFKVSRHGSKTPALQIEWQKGFKFGFKELNIKIDLQFGYLFFETLFELIMARDEQVERNPPCSSKGRFQTAFGPRQNSLFKCISISFAYLSGSPKHHSHPLYLCIWSNEMSFSFCMLREIETDISISIAASLTTKWKVQLFKANSSIMALLFDVETAMAREVHDESSLSCTSKALFQTAFGGRQICMVIWLYMKVIVKWHIFLAYVLSGLFC</sequence>
<gene>
    <name evidence="3" type="ORF">Cgig2_019646</name>
</gene>